<dbReference type="RefSeq" id="WP_100898048.1">
    <property type="nucleotide sequence ID" value="NZ_CAWNNC010000001.1"/>
</dbReference>
<accession>A0A2K8SL53</accession>
<evidence type="ECO:0000256" key="1">
    <source>
        <dbReference type="SAM" id="MobiDB-lite"/>
    </source>
</evidence>
<proteinExistence type="predicted"/>
<dbReference type="OrthoDB" id="482028at2"/>
<evidence type="ECO:0000313" key="2">
    <source>
        <dbReference type="EMBL" id="AUB36023.1"/>
    </source>
</evidence>
<dbReference type="EMBL" id="CP024785">
    <property type="protein sequence ID" value="AUB36023.1"/>
    <property type="molecule type" value="Genomic_DNA"/>
</dbReference>
<reference evidence="2 3" key="1">
    <citation type="submission" date="2017-11" db="EMBL/GenBank/DDBJ databases">
        <title>Complete genome of a free-living desiccation-tolerant cyanobacterium and its photosynthetic adaptation to extreme terrestrial habitat.</title>
        <authorList>
            <person name="Shang J."/>
        </authorList>
    </citation>
    <scope>NUCLEOTIDE SEQUENCE [LARGE SCALE GENOMIC DNA]</scope>
    <source>
        <strain evidence="2 3">CCNUN1</strain>
    </source>
</reference>
<keyword evidence="3" id="KW-1185">Reference proteome</keyword>
<feature type="region of interest" description="Disordered" evidence="1">
    <location>
        <begin position="243"/>
        <end position="268"/>
    </location>
</feature>
<gene>
    <name evidence="2" type="ORF">COO91_01922</name>
</gene>
<sequence>MDKPNSFASAFKNALVKHNENARSSSAPDASDTSKSFADRANAPIAPSVAGLVKSFDSAPEMQGLLNSYFGIGDFLAGLPGMTPNQVAQMADQLDQLNILLDNLPAIEQNLRSYIEGVVKYHEFVNRCVKEGVSGIKKVDQSVLDIFIAHKGYLGDQKKLAADSSTAVAQIDNEVENYVDLQEHKLQAALKRAAKKLKADKEKETAKAEAEPNEKPVEMVAVLDTRARLRRLMQYGTTSPKAFAPTKSAAVPDRAASPSGEGGMKNGTAANSVFEFLSGK</sequence>
<evidence type="ECO:0000313" key="3">
    <source>
        <dbReference type="Proteomes" id="UP000232003"/>
    </source>
</evidence>
<dbReference type="AlphaFoldDB" id="A0A2K8SL53"/>
<name>A0A2K8SL53_9NOSO</name>
<dbReference type="Proteomes" id="UP000232003">
    <property type="component" value="Chromosome"/>
</dbReference>
<organism evidence="2 3">
    <name type="scientific">Nostoc flagelliforme CCNUN1</name>
    <dbReference type="NCBI Taxonomy" id="2038116"/>
    <lineage>
        <taxon>Bacteria</taxon>
        <taxon>Bacillati</taxon>
        <taxon>Cyanobacteriota</taxon>
        <taxon>Cyanophyceae</taxon>
        <taxon>Nostocales</taxon>
        <taxon>Nostocaceae</taxon>
        <taxon>Nostoc</taxon>
    </lineage>
</organism>
<dbReference type="KEGG" id="nfl:COO91_01922"/>
<protein>
    <submittedName>
        <fullName evidence="2">Uncharacterized protein</fullName>
    </submittedName>
</protein>